<gene>
    <name evidence="2" type="ORF">LTRI10_LOCUS23677</name>
</gene>
<accession>A0AAV2E979</accession>
<name>A0AAV2E979_9ROSI</name>
<organism evidence="2 3">
    <name type="scientific">Linum trigynum</name>
    <dbReference type="NCBI Taxonomy" id="586398"/>
    <lineage>
        <taxon>Eukaryota</taxon>
        <taxon>Viridiplantae</taxon>
        <taxon>Streptophyta</taxon>
        <taxon>Embryophyta</taxon>
        <taxon>Tracheophyta</taxon>
        <taxon>Spermatophyta</taxon>
        <taxon>Magnoliopsida</taxon>
        <taxon>eudicotyledons</taxon>
        <taxon>Gunneridae</taxon>
        <taxon>Pentapetalae</taxon>
        <taxon>rosids</taxon>
        <taxon>fabids</taxon>
        <taxon>Malpighiales</taxon>
        <taxon>Linaceae</taxon>
        <taxon>Linum</taxon>
    </lineage>
</organism>
<dbReference type="Proteomes" id="UP001497516">
    <property type="component" value="Chromosome 4"/>
</dbReference>
<proteinExistence type="predicted"/>
<evidence type="ECO:0000313" key="2">
    <source>
        <dbReference type="EMBL" id="CAL1382349.1"/>
    </source>
</evidence>
<feature type="region of interest" description="Disordered" evidence="1">
    <location>
        <begin position="37"/>
        <end position="57"/>
    </location>
</feature>
<dbReference type="EMBL" id="OZ034817">
    <property type="protein sequence ID" value="CAL1382349.1"/>
    <property type="molecule type" value="Genomic_DNA"/>
</dbReference>
<sequence>MRRYTLMPTGPKEDQPAVAGTHVVAGPYVCERGGRVRRRDDRRRACGPDRGRSDGRWGGPQRVIVVVVVSSRRPLEDRSFGNARMPEVLRRQRLWGRRFFLGPDFEIVPEAYLSKWYTATSKVYAVTRA</sequence>
<evidence type="ECO:0000256" key="1">
    <source>
        <dbReference type="SAM" id="MobiDB-lite"/>
    </source>
</evidence>
<dbReference type="AlphaFoldDB" id="A0AAV2E979"/>
<keyword evidence="3" id="KW-1185">Reference proteome</keyword>
<evidence type="ECO:0000313" key="3">
    <source>
        <dbReference type="Proteomes" id="UP001497516"/>
    </source>
</evidence>
<feature type="compositionally biased region" description="Basic and acidic residues" evidence="1">
    <location>
        <begin position="37"/>
        <end position="55"/>
    </location>
</feature>
<protein>
    <submittedName>
        <fullName evidence="2">Uncharacterized protein</fullName>
    </submittedName>
</protein>
<reference evidence="2 3" key="1">
    <citation type="submission" date="2024-04" db="EMBL/GenBank/DDBJ databases">
        <authorList>
            <person name="Fracassetti M."/>
        </authorList>
    </citation>
    <scope>NUCLEOTIDE SEQUENCE [LARGE SCALE GENOMIC DNA]</scope>
</reference>